<name>A0A7W1WV93_9GAMM</name>
<accession>A0A7W1WV93</accession>
<keyword evidence="3" id="KW-1185">Reference proteome</keyword>
<organism evidence="2 3">
    <name type="scientific">Marinobacterium marinum</name>
    <dbReference type="NCBI Taxonomy" id="2756129"/>
    <lineage>
        <taxon>Bacteria</taxon>
        <taxon>Pseudomonadati</taxon>
        <taxon>Pseudomonadota</taxon>
        <taxon>Gammaproteobacteria</taxon>
        <taxon>Oceanospirillales</taxon>
        <taxon>Oceanospirillaceae</taxon>
        <taxon>Marinobacterium</taxon>
    </lineage>
</organism>
<comment type="caution">
    <text evidence="2">The sequence shown here is derived from an EMBL/GenBank/DDBJ whole genome shotgun (WGS) entry which is preliminary data.</text>
</comment>
<dbReference type="RefSeq" id="WP_181736343.1">
    <property type="nucleotide sequence ID" value="NZ_JACEMT010000029.1"/>
</dbReference>
<evidence type="ECO:0000313" key="3">
    <source>
        <dbReference type="Proteomes" id="UP000538931"/>
    </source>
</evidence>
<keyword evidence="1" id="KW-0175">Coiled coil</keyword>
<protein>
    <submittedName>
        <fullName evidence="2">Uncharacterized protein</fullName>
    </submittedName>
</protein>
<gene>
    <name evidence="2" type="ORF">H1S06_00595</name>
</gene>
<proteinExistence type="predicted"/>
<evidence type="ECO:0000256" key="1">
    <source>
        <dbReference type="SAM" id="Coils"/>
    </source>
</evidence>
<dbReference type="AlphaFoldDB" id="A0A7W1WV93"/>
<dbReference type="Proteomes" id="UP000538931">
    <property type="component" value="Unassembled WGS sequence"/>
</dbReference>
<sequence>MPLPLILAGAALVAGGYGVKKGVDAKGDFDKAKNINRKAKRIHDEAKGKLEDAHANAKNSMENLGKKKLIIWTESIDPFIEVFQKIKNIDVHDSDLAGMEKLPVITESDLVLMRKTAMSMKELASGGSTALGSGGLAGLAAYGSVQMLASASTGTAISALSGAAATNATLAWLGGGSLATGGMGIAGGTAVLGGIVAGPVLAVGGMMMASKAETAKEDAYSNLSKAEVEVENMTSGTVAVDGLRRRFNEINTVLMQLNSRLKPALGPFIELVNHNPDYSTYSEEDKKEVFKIQALAKTIKNILDTKILDSEGALTPESRQVVREGNKFLHKI</sequence>
<feature type="coiled-coil region" evidence="1">
    <location>
        <begin position="36"/>
        <end position="67"/>
    </location>
</feature>
<evidence type="ECO:0000313" key="2">
    <source>
        <dbReference type="EMBL" id="MBA4500870.1"/>
    </source>
</evidence>
<reference evidence="2 3" key="1">
    <citation type="submission" date="2020-07" db="EMBL/GenBank/DDBJ databases">
        <title>Bacterium isolated from marien macroalgae.</title>
        <authorList>
            <person name="Zhu K."/>
            <person name="Lu D."/>
            <person name="Du Z."/>
        </authorList>
    </citation>
    <scope>NUCLEOTIDE SEQUENCE [LARGE SCALE GENOMIC DNA]</scope>
    <source>
        <strain evidence="2 3">3-1745</strain>
    </source>
</reference>
<dbReference type="EMBL" id="JACEMT010000029">
    <property type="protein sequence ID" value="MBA4500870.1"/>
    <property type="molecule type" value="Genomic_DNA"/>
</dbReference>